<reference evidence="3" key="2">
    <citation type="submission" date="2015-01" db="EMBL/GenBank/DDBJ databases">
        <title>Evolutionary Origins and Diversification of the Mycorrhizal Mutualists.</title>
        <authorList>
            <consortium name="DOE Joint Genome Institute"/>
            <consortium name="Mycorrhizal Genomics Consortium"/>
            <person name="Kohler A."/>
            <person name="Kuo A."/>
            <person name="Nagy L.G."/>
            <person name="Floudas D."/>
            <person name="Copeland A."/>
            <person name="Barry K.W."/>
            <person name="Cichocki N."/>
            <person name="Veneault-Fourrey C."/>
            <person name="LaButti K."/>
            <person name="Lindquist E.A."/>
            <person name="Lipzen A."/>
            <person name="Lundell T."/>
            <person name="Morin E."/>
            <person name="Murat C."/>
            <person name="Riley R."/>
            <person name="Ohm R."/>
            <person name="Sun H."/>
            <person name="Tunlid A."/>
            <person name="Henrissat B."/>
            <person name="Grigoriev I.V."/>
            <person name="Hibbett D.S."/>
            <person name="Martin F."/>
        </authorList>
    </citation>
    <scope>NUCLEOTIDE SEQUENCE [LARGE SCALE GENOMIC DNA]</scope>
    <source>
        <strain evidence="3">LaAM-08-1</strain>
    </source>
</reference>
<feature type="chain" id="PRO_5002222688" evidence="1">
    <location>
        <begin position="24"/>
        <end position="76"/>
    </location>
</feature>
<evidence type="ECO:0000256" key="1">
    <source>
        <dbReference type="SAM" id="SignalP"/>
    </source>
</evidence>
<evidence type="ECO:0000313" key="3">
    <source>
        <dbReference type="Proteomes" id="UP000054477"/>
    </source>
</evidence>
<dbReference type="AlphaFoldDB" id="A0A0C9X6Q5"/>
<protein>
    <submittedName>
        <fullName evidence="2">Unplaced genomic scaffold K443scaffold_403, whole genome shotgun sequence</fullName>
    </submittedName>
</protein>
<gene>
    <name evidence="2" type="ORF">K443DRAFT_114120</name>
</gene>
<dbReference type="HOGENOM" id="CLU_203568_0_0_1"/>
<accession>A0A0C9X6Q5</accession>
<name>A0A0C9X6Q5_9AGAR</name>
<reference evidence="2 3" key="1">
    <citation type="submission" date="2014-04" db="EMBL/GenBank/DDBJ databases">
        <authorList>
            <consortium name="DOE Joint Genome Institute"/>
            <person name="Kuo A."/>
            <person name="Kohler A."/>
            <person name="Nagy L.G."/>
            <person name="Floudas D."/>
            <person name="Copeland A."/>
            <person name="Barry K.W."/>
            <person name="Cichocki N."/>
            <person name="Veneault-Fourrey C."/>
            <person name="LaButti K."/>
            <person name="Lindquist E.A."/>
            <person name="Lipzen A."/>
            <person name="Lundell T."/>
            <person name="Morin E."/>
            <person name="Murat C."/>
            <person name="Sun H."/>
            <person name="Tunlid A."/>
            <person name="Henrissat B."/>
            <person name="Grigoriev I.V."/>
            <person name="Hibbett D.S."/>
            <person name="Martin F."/>
            <person name="Nordberg H.P."/>
            <person name="Cantor M.N."/>
            <person name="Hua S.X."/>
        </authorList>
    </citation>
    <scope>NUCLEOTIDE SEQUENCE [LARGE SCALE GENOMIC DNA]</scope>
    <source>
        <strain evidence="2 3">LaAM-08-1</strain>
    </source>
</reference>
<sequence length="76" mass="7975">MKSLYPVAVIMLFANGVIQMAAALECSSGCAACWLDNNNDGVDTKFACSGDKGVHCGDECPTGYNGLHCAKIDRCV</sequence>
<evidence type="ECO:0000313" key="2">
    <source>
        <dbReference type="EMBL" id="KIJ92092.1"/>
    </source>
</evidence>
<dbReference type="Proteomes" id="UP000054477">
    <property type="component" value="Unassembled WGS sequence"/>
</dbReference>
<keyword evidence="3" id="KW-1185">Reference proteome</keyword>
<proteinExistence type="predicted"/>
<dbReference type="EMBL" id="KN838938">
    <property type="protein sequence ID" value="KIJ92092.1"/>
    <property type="molecule type" value="Genomic_DNA"/>
</dbReference>
<keyword evidence="1" id="KW-0732">Signal</keyword>
<feature type="signal peptide" evidence="1">
    <location>
        <begin position="1"/>
        <end position="23"/>
    </location>
</feature>
<organism evidence="2 3">
    <name type="scientific">Laccaria amethystina LaAM-08-1</name>
    <dbReference type="NCBI Taxonomy" id="1095629"/>
    <lineage>
        <taxon>Eukaryota</taxon>
        <taxon>Fungi</taxon>
        <taxon>Dikarya</taxon>
        <taxon>Basidiomycota</taxon>
        <taxon>Agaricomycotina</taxon>
        <taxon>Agaricomycetes</taxon>
        <taxon>Agaricomycetidae</taxon>
        <taxon>Agaricales</taxon>
        <taxon>Agaricineae</taxon>
        <taxon>Hydnangiaceae</taxon>
        <taxon>Laccaria</taxon>
    </lineage>
</organism>
<dbReference type="OrthoDB" id="3036279at2759"/>